<dbReference type="InterPro" id="IPR029035">
    <property type="entry name" value="DHS-like_NAD/FAD-binding_dom"/>
</dbReference>
<feature type="transmembrane region" description="Helical" evidence="2">
    <location>
        <begin position="155"/>
        <end position="173"/>
    </location>
</feature>
<evidence type="ECO:0000259" key="3">
    <source>
        <dbReference type="Pfam" id="PF00205"/>
    </source>
</evidence>
<evidence type="ECO:0000313" key="4">
    <source>
        <dbReference type="EMBL" id="KEC66015.1"/>
    </source>
</evidence>
<gene>
    <name evidence="4" type="ORF">O7U_00546</name>
</gene>
<keyword evidence="5" id="KW-1185">Reference proteome</keyword>
<feature type="domain" description="Thiamine pyrophosphate enzyme central" evidence="3">
    <location>
        <begin position="57"/>
        <end position="133"/>
    </location>
</feature>
<sequence>MILQRLLAFTPAQSGCPGSVLVDIPKDIQFASGIYRAHQALTFMRSYPKLKGDTTAIEHAVSRLAEEKCPVIYSGGGVISSGLEAAKLLRDLVRLGDFPITSTLMGLGAYPASDKDWLGMLEMHGIYEANLAVIVMLCWLLVRGLMIVYHWGGLMRLHLMRVIILIFIILVSIRS</sequence>
<accession>A0ABR4SPE1</accession>
<comment type="similarity">
    <text evidence="1">Belongs to the TPP enzyme family.</text>
</comment>
<keyword evidence="2" id="KW-1133">Transmembrane helix</keyword>
<keyword evidence="2" id="KW-0812">Transmembrane</keyword>
<dbReference type="Pfam" id="PF00205">
    <property type="entry name" value="TPP_enzyme_M"/>
    <property type="match status" value="1"/>
</dbReference>
<evidence type="ECO:0000256" key="1">
    <source>
        <dbReference type="ARBA" id="ARBA00007812"/>
    </source>
</evidence>
<dbReference type="InterPro" id="IPR012000">
    <property type="entry name" value="Thiamin_PyroP_enz_cen_dom"/>
</dbReference>
<evidence type="ECO:0000256" key="2">
    <source>
        <dbReference type="SAM" id="Phobius"/>
    </source>
</evidence>
<organism evidence="4 5">
    <name type="scientific">Bartonella quintana JK 68</name>
    <dbReference type="NCBI Taxonomy" id="1134503"/>
    <lineage>
        <taxon>Bacteria</taxon>
        <taxon>Pseudomonadati</taxon>
        <taxon>Pseudomonadota</taxon>
        <taxon>Alphaproteobacteria</taxon>
        <taxon>Hyphomicrobiales</taxon>
        <taxon>Bartonellaceae</taxon>
        <taxon>Bartonella</taxon>
    </lineage>
</organism>
<dbReference type="Gene3D" id="3.40.50.1220">
    <property type="entry name" value="TPP-binding domain"/>
    <property type="match status" value="1"/>
</dbReference>
<proteinExistence type="inferred from homology"/>
<dbReference type="InterPro" id="IPR045229">
    <property type="entry name" value="TPP_enz"/>
</dbReference>
<comment type="caution">
    <text evidence="4">The sequence shown here is derived from an EMBL/GenBank/DDBJ whole genome shotgun (WGS) entry which is preliminary data.</text>
</comment>
<name>A0ABR4SPE1_BARQI</name>
<dbReference type="EMBL" id="AHPD01000007">
    <property type="protein sequence ID" value="KEC66015.1"/>
    <property type="molecule type" value="Genomic_DNA"/>
</dbReference>
<evidence type="ECO:0000313" key="5">
    <source>
        <dbReference type="Proteomes" id="UP000027143"/>
    </source>
</evidence>
<dbReference type="PANTHER" id="PTHR18968:SF13">
    <property type="entry name" value="ACETOLACTATE SYNTHASE CATALYTIC SUBUNIT, MITOCHONDRIAL"/>
    <property type="match status" value="1"/>
</dbReference>
<dbReference type="Proteomes" id="UP000027143">
    <property type="component" value="Unassembled WGS sequence"/>
</dbReference>
<keyword evidence="2" id="KW-0472">Membrane</keyword>
<feature type="transmembrane region" description="Helical" evidence="2">
    <location>
        <begin position="129"/>
        <end position="149"/>
    </location>
</feature>
<dbReference type="PANTHER" id="PTHR18968">
    <property type="entry name" value="THIAMINE PYROPHOSPHATE ENZYMES"/>
    <property type="match status" value="1"/>
</dbReference>
<protein>
    <recommendedName>
        <fullName evidence="3">Thiamine pyrophosphate enzyme central domain-containing protein</fullName>
    </recommendedName>
</protein>
<dbReference type="SUPFAM" id="SSF52467">
    <property type="entry name" value="DHS-like NAD/FAD-binding domain"/>
    <property type="match status" value="1"/>
</dbReference>
<reference evidence="4 5" key="1">
    <citation type="submission" date="2012-04" db="EMBL/GenBank/DDBJ databases">
        <title>The Genome Sequence of Bartonella quintana JK 68.</title>
        <authorList>
            <consortium name="The Broad Institute Genome Sequencing Platform"/>
            <consortium name="The Broad Institute Genome Sequencing Center for Infectious Disease"/>
            <person name="Feldgarden M."/>
            <person name="Kirby J."/>
            <person name="Kosoy M."/>
            <person name="Birtles R."/>
            <person name="Probert W.S."/>
            <person name="Chiaraviglio L."/>
            <person name="Walker B."/>
            <person name="Young S.K."/>
            <person name="Zeng Q."/>
            <person name="Gargeya S."/>
            <person name="Fitzgerald M."/>
            <person name="Haas B."/>
            <person name="Abouelleil A."/>
            <person name="Alvarado L."/>
            <person name="Arachchi H.M."/>
            <person name="Berlin A.M."/>
            <person name="Chapman S.B."/>
            <person name="Goldberg J."/>
            <person name="Griggs A."/>
            <person name="Gujja S."/>
            <person name="Hansen M."/>
            <person name="Howarth C."/>
            <person name="Imamovic A."/>
            <person name="Larimer J."/>
            <person name="McCowen C."/>
            <person name="Montmayeur A."/>
            <person name="Murphy C."/>
            <person name="Neiman D."/>
            <person name="Pearson M."/>
            <person name="Priest M."/>
            <person name="Roberts A."/>
            <person name="Saif S."/>
            <person name="Shea T."/>
            <person name="Sisk P."/>
            <person name="Sykes S."/>
            <person name="Wortman J."/>
            <person name="Nusbaum C."/>
            <person name="Birren B."/>
        </authorList>
    </citation>
    <scope>NUCLEOTIDE SEQUENCE [LARGE SCALE GENOMIC DNA]</scope>
    <source>
        <strain evidence="4 5">JK 68</strain>
    </source>
</reference>